<evidence type="ECO:0000313" key="2">
    <source>
        <dbReference type="Proteomes" id="UP001307889"/>
    </source>
</evidence>
<proteinExistence type="predicted"/>
<evidence type="ECO:0000313" key="1">
    <source>
        <dbReference type="EMBL" id="BET01390.1"/>
    </source>
</evidence>
<reference evidence="1 2" key="1">
    <citation type="submission" date="2023-09" db="EMBL/GenBank/DDBJ databases">
        <title>Nesidiocoris tenuis whole genome shotgun sequence.</title>
        <authorList>
            <person name="Shibata T."/>
            <person name="Shimoda M."/>
            <person name="Kobayashi T."/>
            <person name="Uehara T."/>
        </authorList>
    </citation>
    <scope>NUCLEOTIDE SEQUENCE [LARGE SCALE GENOMIC DNA]</scope>
    <source>
        <strain evidence="1 2">Japan</strain>
    </source>
</reference>
<dbReference type="EMBL" id="AP028920">
    <property type="protein sequence ID" value="BET01390.1"/>
    <property type="molecule type" value="Genomic_DNA"/>
</dbReference>
<accession>A0ABN7BC21</accession>
<protein>
    <submittedName>
        <fullName evidence="1">Uncharacterized protein</fullName>
    </submittedName>
</protein>
<organism evidence="1 2">
    <name type="scientific">Nesidiocoris tenuis</name>
    <dbReference type="NCBI Taxonomy" id="355587"/>
    <lineage>
        <taxon>Eukaryota</taxon>
        <taxon>Metazoa</taxon>
        <taxon>Ecdysozoa</taxon>
        <taxon>Arthropoda</taxon>
        <taxon>Hexapoda</taxon>
        <taxon>Insecta</taxon>
        <taxon>Pterygota</taxon>
        <taxon>Neoptera</taxon>
        <taxon>Paraneoptera</taxon>
        <taxon>Hemiptera</taxon>
        <taxon>Heteroptera</taxon>
        <taxon>Panheteroptera</taxon>
        <taxon>Cimicomorpha</taxon>
        <taxon>Miridae</taxon>
        <taxon>Dicyphina</taxon>
        <taxon>Nesidiocoris</taxon>
    </lineage>
</organism>
<dbReference type="Proteomes" id="UP001307889">
    <property type="component" value="Chromosome 12"/>
</dbReference>
<gene>
    <name evidence="1" type="ORF">NTJ_14207</name>
</gene>
<name>A0ABN7BC21_9HEMI</name>
<keyword evidence="2" id="KW-1185">Reference proteome</keyword>
<sequence>MDNLPQRVLDRQCHWIEVAAGDVLEVVSAVLEQLGYLALAILGQSEVLVARTVSMDNQAVELPQTVLGR</sequence>